<accession>K2F9F5</accession>
<comment type="caution">
    <text evidence="2">The sequence shown here is derived from an EMBL/GenBank/DDBJ whole genome shotgun (WGS) entry which is preliminary data.</text>
</comment>
<reference evidence="2" key="1">
    <citation type="journal article" date="2012" name="Science">
        <title>Fermentation, hydrogen, and sulfur metabolism in multiple uncultivated bacterial phyla.</title>
        <authorList>
            <person name="Wrighton K.C."/>
            <person name="Thomas B.C."/>
            <person name="Sharon I."/>
            <person name="Miller C.S."/>
            <person name="Castelle C.J."/>
            <person name="VerBerkmoes N.C."/>
            <person name="Wilkins M.J."/>
            <person name="Hettich R.L."/>
            <person name="Lipton M.S."/>
            <person name="Williams K.H."/>
            <person name="Long P.E."/>
            <person name="Banfield J.F."/>
        </authorList>
    </citation>
    <scope>NUCLEOTIDE SEQUENCE [LARGE SCALE GENOMIC DNA]</scope>
</reference>
<protein>
    <recommendedName>
        <fullName evidence="3">VWFA domain-containing protein</fullName>
    </recommendedName>
</protein>
<name>K2F9F5_9BACT</name>
<evidence type="ECO:0000313" key="2">
    <source>
        <dbReference type="EMBL" id="EKE27731.1"/>
    </source>
</evidence>
<dbReference type="EMBL" id="AMFJ01000437">
    <property type="protein sequence ID" value="EKE27731.1"/>
    <property type="molecule type" value="Genomic_DNA"/>
</dbReference>
<keyword evidence="1" id="KW-0175">Coiled coil</keyword>
<feature type="coiled-coil region" evidence="1">
    <location>
        <begin position="102"/>
        <end position="174"/>
    </location>
</feature>
<evidence type="ECO:0008006" key="3">
    <source>
        <dbReference type="Google" id="ProtNLM"/>
    </source>
</evidence>
<proteinExistence type="predicted"/>
<sequence>MKIWKTLFKGGVWDSNMDSNSWQDNSWTPWQSGWESSWKDSWKKSGESWGESQPWEWWKPWEGTSSDSSGSAWKAWEWAQKPWESSKSAKEALDELILKAKDDSITKQAEKLQETLEKLENSSSKWQIRDILDTAWLDDFAKEIVDKIWNEEILKQEKEQLNRSQDEKELDKALDDSLLDEEFKNKLRDYSRSIRKQIQEQKKKLKSDMDKMWFGEDELRLYKMYKELEKELEPEVRKQIRELEKILPPKYKVAKDEQNYHASWNSLWNTWKLIEHHLTWDPKVFQRNAAERDSNEINMYETIIIDRSWSMGKFTEEGSPIREAVKAAIIRAKVLEHFKVNFSILIFDTELEEVMEFGEKFSERWKCLIPSKLMRSVMKNWWTDIGKPLSYAFNTMREYSKKNWLKSFWNISFIGDWRPTDWLRWASLKWLINQIRSAGYWLTAYYINWSDQDVWELQEYFWSEESWWTIVVPNVKELSWKLIWSYNKNLRKIIAKYSR</sequence>
<organism evidence="2">
    <name type="scientific">uncultured bacterium</name>
    <name type="common">gcode 4</name>
    <dbReference type="NCBI Taxonomy" id="1234023"/>
    <lineage>
        <taxon>Bacteria</taxon>
        <taxon>environmental samples</taxon>
    </lineage>
</organism>
<evidence type="ECO:0000256" key="1">
    <source>
        <dbReference type="SAM" id="Coils"/>
    </source>
</evidence>
<dbReference type="InterPro" id="IPR036465">
    <property type="entry name" value="vWFA_dom_sf"/>
</dbReference>
<dbReference type="SUPFAM" id="SSF53300">
    <property type="entry name" value="vWA-like"/>
    <property type="match status" value="1"/>
</dbReference>
<dbReference type="AlphaFoldDB" id="K2F9F5"/>
<gene>
    <name evidence="2" type="ORF">ACD_3C00163G0003</name>
</gene>